<organism evidence="2 4">
    <name type="scientific">Malus baccata</name>
    <name type="common">Siberian crab apple</name>
    <name type="synonym">Pyrus baccata</name>
    <dbReference type="NCBI Taxonomy" id="106549"/>
    <lineage>
        <taxon>Eukaryota</taxon>
        <taxon>Viridiplantae</taxon>
        <taxon>Streptophyta</taxon>
        <taxon>Embryophyta</taxon>
        <taxon>Tracheophyta</taxon>
        <taxon>Spermatophyta</taxon>
        <taxon>Magnoliopsida</taxon>
        <taxon>eudicotyledons</taxon>
        <taxon>Gunneridae</taxon>
        <taxon>Pentapetalae</taxon>
        <taxon>rosids</taxon>
        <taxon>fabids</taxon>
        <taxon>Rosales</taxon>
        <taxon>Rosaceae</taxon>
        <taxon>Amygdaloideae</taxon>
        <taxon>Maleae</taxon>
        <taxon>Malus</taxon>
    </lineage>
</organism>
<dbReference type="Proteomes" id="UP000315295">
    <property type="component" value="Unassembled WGS sequence"/>
</dbReference>
<proteinExistence type="predicted"/>
<feature type="signal peptide" evidence="1">
    <location>
        <begin position="1"/>
        <end position="18"/>
    </location>
</feature>
<keyword evidence="4" id="KW-1185">Reference proteome</keyword>
<protein>
    <recommendedName>
        <fullName evidence="5">BURP domain-containing protein</fullName>
    </recommendedName>
</protein>
<dbReference type="EMBL" id="VIEB01000390">
    <property type="protein sequence ID" value="TQD92593.1"/>
    <property type="molecule type" value="Genomic_DNA"/>
</dbReference>
<sequence>MKSVAAIIFVLFCFLCMADHQMGGIKLAEANSSRMPLMFSTKHASLAPAPDLATGSVTKTRFAAIATVAKFHPSAYSPAIGGTD</sequence>
<evidence type="ECO:0000313" key="3">
    <source>
        <dbReference type="EMBL" id="TQD92594.1"/>
    </source>
</evidence>
<name>A0A540M1I0_MALBA</name>
<feature type="chain" id="PRO_5036135718" description="BURP domain-containing protein" evidence="1">
    <location>
        <begin position="19"/>
        <end position="84"/>
    </location>
</feature>
<dbReference type="EMBL" id="VIEB01000390">
    <property type="protein sequence ID" value="TQD92594.1"/>
    <property type="molecule type" value="Genomic_DNA"/>
</dbReference>
<gene>
    <name evidence="2" type="ORF">C1H46_021845</name>
    <name evidence="3" type="ORF">C1H46_021846</name>
</gene>
<dbReference type="AlphaFoldDB" id="A0A540M1I0"/>
<evidence type="ECO:0000256" key="1">
    <source>
        <dbReference type="SAM" id="SignalP"/>
    </source>
</evidence>
<reference evidence="2 4" key="1">
    <citation type="journal article" date="2019" name="G3 (Bethesda)">
        <title>Sequencing of a Wild Apple (Malus baccata) Genome Unravels the Differences Between Cultivated and Wild Apple Species Regarding Disease Resistance and Cold Tolerance.</title>
        <authorList>
            <person name="Chen X."/>
        </authorList>
    </citation>
    <scope>NUCLEOTIDE SEQUENCE [LARGE SCALE GENOMIC DNA]</scope>
    <source>
        <strain evidence="4">cv. Shandingzi</strain>
        <tissue evidence="2">Leaves</tissue>
    </source>
</reference>
<evidence type="ECO:0000313" key="4">
    <source>
        <dbReference type="Proteomes" id="UP000315295"/>
    </source>
</evidence>
<comment type="caution">
    <text evidence="2">The sequence shown here is derived from an EMBL/GenBank/DDBJ whole genome shotgun (WGS) entry which is preliminary data.</text>
</comment>
<evidence type="ECO:0000313" key="2">
    <source>
        <dbReference type="EMBL" id="TQD92593.1"/>
    </source>
</evidence>
<keyword evidence="1" id="KW-0732">Signal</keyword>
<accession>A0A540M1I0</accession>
<evidence type="ECO:0008006" key="5">
    <source>
        <dbReference type="Google" id="ProtNLM"/>
    </source>
</evidence>